<sequence>MLFCIAVTIISFRGPHHCNNIYRLKTDKLNRIKITEKTKHNCNVKNDNCLPYLLNPPSRH</sequence>
<dbReference type="HOGENOM" id="CLU_2932949_0_0_6"/>
<name>D4BKV2_9ENTR</name>
<gene>
    <name evidence="1" type="ORF">CIT292_11182</name>
</gene>
<organism evidence="1 2">
    <name type="scientific">Citrobacter youngae ATCC 29220</name>
    <dbReference type="NCBI Taxonomy" id="500640"/>
    <lineage>
        <taxon>Bacteria</taxon>
        <taxon>Pseudomonadati</taxon>
        <taxon>Pseudomonadota</taxon>
        <taxon>Gammaproteobacteria</taxon>
        <taxon>Enterobacterales</taxon>
        <taxon>Enterobacteriaceae</taxon>
        <taxon>Citrobacter</taxon>
        <taxon>Citrobacter freundii complex</taxon>
    </lineage>
</organism>
<reference evidence="1 2" key="1">
    <citation type="submission" date="2010-02" db="EMBL/GenBank/DDBJ databases">
        <authorList>
            <person name="Weinstock G."/>
            <person name="Sodergren E."/>
            <person name="Clifton S."/>
            <person name="Fulton L."/>
            <person name="Fulton B."/>
            <person name="Courtney L."/>
            <person name="Fronick C."/>
            <person name="Harrison M."/>
            <person name="Strong C."/>
            <person name="Farmer C."/>
            <person name="Delahaunty K."/>
            <person name="Markovic C."/>
            <person name="Hall O."/>
            <person name="Minx P."/>
            <person name="Tomlinson C."/>
            <person name="Mitreva M."/>
            <person name="Nelson J."/>
            <person name="Hou S."/>
            <person name="Wollam A."/>
            <person name="Pepin K.H."/>
            <person name="Johnson M."/>
            <person name="Bhonagiri V."/>
            <person name="Zhang X."/>
            <person name="Suruliraj S."/>
            <person name="Warren W."/>
            <person name="Chinwalla A."/>
            <person name="Mardis E.R."/>
            <person name="Wilson R.K."/>
        </authorList>
    </citation>
    <scope>NUCLEOTIDE SEQUENCE [LARGE SCALE GENOMIC DNA]</scope>
    <source>
        <strain evidence="1 2">ATCC 29220</strain>
    </source>
</reference>
<dbReference type="AlphaFoldDB" id="D4BKV2"/>
<evidence type="ECO:0000313" key="1">
    <source>
        <dbReference type="EMBL" id="EFE05528.1"/>
    </source>
</evidence>
<proteinExistence type="predicted"/>
<dbReference type="Proteomes" id="UP000003880">
    <property type="component" value="Unassembled WGS sequence"/>
</dbReference>
<accession>D4BKV2</accession>
<protein>
    <submittedName>
        <fullName evidence="1">Uncharacterized protein</fullName>
    </submittedName>
</protein>
<comment type="caution">
    <text evidence="1">The sequence shown here is derived from an EMBL/GenBank/DDBJ whole genome shotgun (WGS) entry which is preliminary data.</text>
</comment>
<evidence type="ECO:0000313" key="2">
    <source>
        <dbReference type="Proteomes" id="UP000003880"/>
    </source>
</evidence>
<dbReference type="EMBL" id="ABWL02000036">
    <property type="protein sequence ID" value="EFE05528.1"/>
    <property type="molecule type" value="Genomic_DNA"/>
</dbReference>